<proteinExistence type="predicted"/>
<gene>
    <name evidence="1" type="ORF">EVAR_53342_1</name>
</gene>
<dbReference type="OrthoDB" id="6420920at2759"/>
<dbReference type="EMBL" id="BGZK01000754">
    <property type="protein sequence ID" value="GBP59188.1"/>
    <property type="molecule type" value="Genomic_DNA"/>
</dbReference>
<dbReference type="AlphaFoldDB" id="A0A4C1X5Y8"/>
<sequence>MIRAAVAEWSALRLRIGAENPNYDHGYFGPWRMCKRLLYNREKCGADVSKFRPSPISYNCVQAEGTFALKLVACRCRVKCRRAQPEACLASRTLRFELSVARLFFVCVQRCLT</sequence>
<evidence type="ECO:0000313" key="1">
    <source>
        <dbReference type="EMBL" id="GBP59188.1"/>
    </source>
</evidence>
<evidence type="ECO:0000313" key="2">
    <source>
        <dbReference type="Proteomes" id="UP000299102"/>
    </source>
</evidence>
<keyword evidence="2" id="KW-1185">Reference proteome</keyword>
<reference evidence="1 2" key="1">
    <citation type="journal article" date="2019" name="Commun. Biol.">
        <title>The bagworm genome reveals a unique fibroin gene that provides high tensile strength.</title>
        <authorList>
            <person name="Kono N."/>
            <person name="Nakamura H."/>
            <person name="Ohtoshi R."/>
            <person name="Tomita M."/>
            <person name="Numata K."/>
            <person name="Arakawa K."/>
        </authorList>
    </citation>
    <scope>NUCLEOTIDE SEQUENCE [LARGE SCALE GENOMIC DNA]</scope>
</reference>
<protein>
    <submittedName>
        <fullName evidence="1">Uncharacterized protein</fullName>
    </submittedName>
</protein>
<dbReference type="Proteomes" id="UP000299102">
    <property type="component" value="Unassembled WGS sequence"/>
</dbReference>
<comment type="caution">
    <text evidence="1">The sequence shown here is derived from an EMBL/GenBank/DDBJ whole genome shotgun (WGS) entry which is preliminary data.</text>
</comment>
<name>A0A4C1X5Y8_EUMVA</name>
<accession>A0A4C1X5Y8</accession>
<organism evidence="1 2">
    <name type="scientific">Eumeta variegata</name>
    <name type="common">Bagworm moth</name>
    <name type="synonym">Eumeta japonica</name>
    <dbReference type="NCBI Taxonomy" id="151549"/>
    <lineage>
        <taxon>Eukaryota</taxon>
        <taxon>Metazoa</taxon>
        <taxon>Ecdysozoa</taxon>
        <taxon>Arthropoda</taxon>
        <taxon>Hexapoda</taxon>
        <taxon>Insecta</taxon>
        <taxon>Pterygota</taxon>
        <taxon>Neoptera</taxon>
        <taxon>Endopterygota</taxon>
        <taxon>Lepidoptera</taxon>
        <taxon>Glossata</taxon>
        <taxon>Ditrysia</taxon>
        <taxon>Tineoidea</taxon>
        <taxon>Psychidae</taxon>
        <taxon>Oiketicinae</taxon>
        <taxon>Eumeta</taxon>
    </lineage>
</organism>